<name>A0A8H3FS43_9LECA</name>
<feature type="chain" id="PRO_5034039230" evidence="1">
    <location>
        <begin position="17"/>
        <end position="122"/>
    </location>
</feature>
<evidence type="ECO:0000313" key="2">
    <source>
        <dbReference type="EMBL" id="CAF9929614.1"/>
    </source>
</evidence>
<keyword evidence="1" id="KW-0732">Signal</keyword>
<evidence type="ECO:0000256" key="1">
    <source>
        <dbReference type="SAM" id="SignalP"/>
    </source>
</evidence>
<accession>A0A8H3FS43</accession>
<evidence type="ECO:0000313" key="3">
    <source>
        <dbReference type="Proteomes" id="UP000664521"/>
    </source>
</evidence>
<dbReference type="AlphaFoldDB" id="A0A8H3FS43"/>
<gene>
    <name evidence="2" type="ORF">HETSPECPRED_007419</name>
</gene>
<feature type="signal peptide" evidence="1">
    <location>
        <begin position="1"/>
        <end position="16"/>
    </location>
</feature>
<dbReference type="EMBL" id="CAJPDS010000052">
    <property type="protein sequence ID" value="CAF9929614.1"/>
    <property type="molecule type" value="Genomic_DNA"/>
</dbReference>
<protein>
    <submittedName>
        <fullName evidence="2">Uncharacterized protein</fullName>
    </submittedName>
</protein>
<proteinExistence type="predicted"/>
<dbReference type="OrthoDB" id="10449646at2759"/>
<comment type="caution">
    <text evidence="2">The sequence shown here is derived from an EMBL/GenBank/DDBJ whole genome shotgun (WGS) entry which is preliminary data.</text>
</comment>
<dbReference type="Proteomes" id="UP000664521">
    <property type="component" value="Unassembled WGS sequence"/>
</dbReference>
<reference evidence="2" key="1">
    <citation type="submission" date="2021-03" db="EMBL/GenBank/DDBJ databases">
        <authorList>
            <person name="Tagirdzhanova G."/>
        </authorList>
    </citation>
    <scope>NUCLEOTIDE SEQUENCE</scope>
</reference>
<sequence>MYLLVLLAALLPLALPLPTALNPHLKRDTCTAQEWNIQQFTAFTAGPSGAPPGSPDIFNFDHITFYFDDPNFNARALCERSIAKGSGTLADGNYYPCDGFAMSFQYLGSSIQLKRTGVKCGK</sequence>
<organism evidence="2 3">
    <name type="scientific">Heterodermia speciosa</name>
    <dbReference type="NCBI Taxonomy" id="116794"/>
    <lineage>
        <taxon>Eukaryota</taxon>
        <taxon>Fungi</taxon>
        <taxon>Dikarya</taxon>
        <taxon>Ascomycota</taxon>
        <taxon>Pezizomycotina</taxon>
        <taxon>Lecanoromycetes</taxon>
        <taxon>OSLEUM clade</taxon>
        <taxon>Lecanoromycetidae</taxon>
        <taxon>Caliciales</taxon>
        <taxon>Physciaceae</taxon>
        <taxon>Heterodermia</taxon>
    </lineage>
</organism>
<keyword evidence="3" id="KW-1185">Reference proteome</keyword>